<feature type="active site" evidence="2">
    <location>
        <position position="135"/>
    </location>
</feature>
<comment type="cofactor">
    <cofactor evidence="2">
        <name>Fe(2+)</name>
        <dbReference type="ChEBI" id="CHEBI:29033"/>
    </cofactor>
    <text evidence="2">Binds 1 Fe(2+) ion.</text>
</comment>
<dbReference type="SUPFAM" id="SSF56420">
    <property type="entry name" value="Peptide deformylase"/>
    <property type="match status" value="1"/>
</dbReference>
<keyword evidence="2" id="KW-0378">Hydrolase</keyword>
<keyword evidence="2" id="KW-0408">Iron</keyword>
<dbReference type="InterPro" id="IPR036821">
    <property type="entry name" value="Peptide_deformylase_sf"/>
</dbReference>
<comment type="function">
    <text evidence="2">Removes the formyl group from the N-terminal Met of newly synthesized proteins. Requires at least a dipeptide for an efficient rate of reaction. N-terminal L-methionine is a prerequisite for activity but the enzyme has broad specificity at other positions.</text>
</comment>
<dbReference type="AlphaFoldDB" id="A0A2M7G410"/>
<dbReference type="HAMAP" id="MF_00163">
    <property type="entry name" value="Pep_deformylase"/>
    <property type="match status" value="1"/>
</dbReference>
<dbReference type="Proteomes" id="UP000231019">
    <property type="component" value="Unassembled WGS sequence"/>
</dbReference>
<gene>
    <name evidence="2 3" type="primary">def</name>
    <name evidence="3" type="ORF">COW36_13950</name>
</gene>
<dbReference type="EC" id="3.5.1.88" evidence="2"/>
<evidence type="ECO:0000313" key="4">
    <source>
        <dbReference type="Proteomes" id="UP000231019"/>
    </source>
</evidence>
<name>A0A2M7G410_9BACT</name>
<keyword evidence="2" id="KW-0648">Protein biosynthesis</keyword>
<dbReference type="EMBL" id="PFFQ01000039">
    <property type="protein sequence ID" value="PIW16230.1"/>
    <property type="molecule type" value="Genomic_DNA"/>
</dbReference>
<dbReference type="Pfam" id="PF01327">
    <property type="entry name" value="Pep_deformylase"/>
    <property type="match status" value="1"/>
</dbReference>
<dbReference type="GO" id="GO:0046872">
    <property type="term" value="F:metal ion binding"/>
    <property type="evidence" value="ECO:0007669"/>
    <property type="project" value="UniProtKB-KW"/>
</dbReference>
<dbReference type="GO" id="GO:0042586">
    <property type="term" value="F:peptide deformylase activity"/>
    <property type="evidence" value="ECO:0007669"/>
    <property type="project" value="UniProtKB-UniRule"/>
</dbReference>
<evidence type="ECO:0000256" key="2">
    <source>
        <dbReference type="HAMAP-Rule" id="MF_00163"/>
    </source>
</evidence>
<feature type="binding site" evidence="2">
    <location>
        <position position="134"/>
    </location>
    <ligand>
        <name>Fe cation</name>
        <dbReference type="ChEBI" id="CHEBI:24875"/>
    </ligand>
</feature>
<dbReference type="NCBIfam" id="TIGR00079">
    <property type="entry name" value="pept_deformyl"/>
    <property type="match status" value="1"/>
</dbReference>
<proteinExistence type="inferred from homology"/>
<reference evidence="3 4" key="1">
    <citation type="submission" date="2017-09" db="EMBL/GenBank/DDBJ databases">
        <title>Depth-based differentiation of microbial function through sediment-hosted aquifers and enrichment of novel symbionts in the deep terrestrial subsurface.</title>
        <authorList>
            <person name="Probst A.J."/>
            <person name="Ladd B."/>
            <person name="Jarett J.K."/>
            <person name="Geller-Mcgrath D.E."/>
            <person name="Sieber C.M."/>
            <person name="Emerson J.B."/>
            <person name="Anantharaman K."/>
            <person name="Thomas B.C."/>
            <person name="Malmstrom R."/>
            <person name="Stieglmeier M."/>
            <person name="Klingl A."/>
            <person name="Woyke T."/>
            <person name="Ryan C.M."/>
            <person name="Banfield J.F."/>
        </authorList>
    </citation>
    <scope>NUCLEOTIDE SEQUENCE [LARGE SCALE GENOMIC DNA]</scope>
    <source>
        <strain evidence="3">CG17_big_fil_post_rev_8_21_14_2_50_48_46</strain>
    </source>
</reference>
<dbReference type="Gene3D" id="3.90.45.10">
    <property type="entry name" value="Peptide deformylase"/>
    <property type="match status" value="1"/>
</dbReference>
<dbReference type="InterPro" id="IPR023635">
    <property type="entry name" value="Peptide_deformylase"/>
</dbReference>
<dbReference type="PRINTS" id="PR01576">
    <property type="entry name" value="PDEFORMYLASE"/>
</dbReference>
<comment type="similarity">
    <text evidence="1 2">Belongs to the polypeptide deformylase family.</text>
</comment>
<evidence type="ECO:0000313" key="3">
    <source>
        <dbReference type="EMBL" id="PIW16230.1"/>
    </source>
</evidence>
<keyword evidence="2" id="KW-0479">Metal-binding</keyword>
<dbReference type="GO" id="GO:0006412">
    <property type="term" value="P:translation"/>
    <property type="evidence" value="ECO:0007669"/>
    <property type="project" value="UniProtKB-UniRule"/>
</dbReference>
<evidence type="ECO:0000256" key="1">
    <source>
        <dbReference type="ARBA" id="ARBA00010759"/>
    </source>
</evidence>
<organism evidence="3 4">
    <name type="scientific">bacterium (Candidatus Blackallbacteria) CG17_big_fil_post_rev_8_21_14_2_50_48_46</name>
    <dbReference type="NCBI Taxonomy" id="2014261"/>
    <lineage>
        <taxon>Bacteria</taxon>
        <taxon>Candidatus Blackallbacteria</taxon>
    </lineage>
</organism>
<accession>A0A2M7G410</accession>
<dbReference type="NCBIfam" id="NF001159">
    <property type="entry name" value="PRK00150.1-3"/>
    <property type="match status" value="1"/>
</dbReference>
<comment type="caution">
    <text evidence="3">The sequence shown here is derived from an EMBL/GenBank/DDBJ whole genome shotgun (WGS) entry which is preliminary data.</text>
</comment>
<sequence length="191" mass="21475">MAILDLKYYGSSVLTRPAKPIKRIDRELIKLAEDMLESMYYYHGVGLAAPQVGVSKRFVIVDCGDEYQDKPYFLVNPEVVSTEGEQIGPEGCLSLPDLQTDVKRPEKAVIRAMNLQGETITVTGEGLLARALLHEIDHLNGVLFTEWVEDEFVLQREIPLLKDRIHKILIGELPAVHEYEEDEEEAAVALA</sequence>
<protein>
    <recommendedName>
        <fullName evidence="2">Peptide deformylase</fullName>
        <shortName evidence="2">PDF</shortName>
        <ecNumber evidence="2">3.5.1.88</ecNumber>
    </recommendedName>
    <alternativeName>
        <fullName evidence="2">Polypeptide deformylase</fullName>
    </alternativeName>
</protein>
<comment type="catalytic activity">
    <reaction evidence="2">
        <text>N-terminal N-formyl-L-methionyl-[peptide] + H2O = N-terminal L-methionyl-[peptide] + formate</text>
        <dbReference type="Rhea" id="RHEA:24420"/>
        <dbReference type="Rhea" id="RHEA-COMP:10639"/>
        <dbReference type="Rhea" id="RHEA-COMP:10640"/>
        <dbReference type="ChEBI" id="CHEBI:15377"/>
        <dbReference type="ChEBI" id="CHEBI:15740"/>
        <dbReference type="ChEBI" id="CHEBI:49298"/>
        <dbReference type="ChEBI" id="CHEBI:64731"/>
        <dbReference type="EC" id="3.5.1.88"/>
    </reaction>
</comment>
<feature type="binding site" evidence="2">
    <location>
        <position position="92"/>
    </location>
    <ligand>
        <name>Fe cation</name>
        <dbReference type="ChEBI" id="CHEBI:24875"/>
    </ligand>
</feature>
<dbReference type="PANTHER" id="PTHR10458">
    <property type="entry name" value="PEPTIDE DEFORMYLASE"/>
    <property type="match status" value="1"/>
</dbReference>
<dbReference type="CDD" id="cd00487">
    <property type="entry name" value="Pep_deformylase"/>
    <property type="match status" value="1"/>
</dbReference>
<dbReference type="PANTHER" id="PTHR10458:SF22">
    <property type="entry name" value="PEPTIDE DEFORMYLASE"/>
    <property type="match status" value="1"/>
</dbReference>
<feature type="binding site" evidence="2">
    <location>
        <position position="138"/>
    </location>
    <ligand>
        <name>Fe cation</name>
        <dbReference type="ChEBI" id="CHEBI:24875"/>
    </ligand>
</feature>